<dbReference type="EMBL" id="BQNB010009065">
    <property type="protein sequence ID" value="GJS58250.1"/>
    <property type="molecule type" value="Genomic_DNA"/>
</dbReference>
<evidence type="ECO:0000313" key="2">
    <source>
        <dbReference type="EMBL" id="GJS58250.1"/>
    </source>
</evidence>
<sequence length="190" mass="21988">MTHHHRPQKNYHEGDYRINDNQNNHRGKDNYGLYRDRDNRAPCPPPRGDYQGWVAPVLTLDALTKPPKEILATETQLPKEAVRNDIGIWETEPYGESVRHRGRGNQRGDAPQQAKIINMIRTRPKKEKKRKAQEPLIVEAEVEGYLIRKVYVDEGASVEVMFEHCFENLSLAIRARLKETQNDLVGSPER</sequence>
<evidence type="ECO:0000256" key="1">
    <source>
        <dbReference type="SAM" id="MobiDB-lite"/>
    </source>
</evidence>
<comment type="caution">
    <text evidence="2">The sequence shown here is derived from an EMBL/GenBank/DDBJ whole genome shotgun (WGS) entry which is preliminary data.</text>
</comment>
<name>A0ABQ4WZR5_9ASTR</name>
<evidence type="ECO:0008006" key="4">
    <source>
        <dbReference type="Google" id="ProtNLM"/>
    </source>
</evidence>
<reference evidence="2" key="1">
    <citation type="journal article" date="2022" name="Int. J. Mol. Sci.">
        <title>Draft Genome of Tanacetum Coccineum: Genomic Comparison of Closely Related Tanacetum-Family Plants.</title>
        <authorList>
            <person name="Yamashiro T."/>
            <person name="Shiraishi A."/>
            <person name="Nakayama K."/>
            <person name="Satake H."/>
        </authorList>
    </citation>
    <scope>NUCLEOTIDE SEQUENCE</scope>
</reference>
<accession>A0ABQ4WZR5</accession>
<feature type="region of interest" description="Disordered" evidence="1">
    <location>
        <begin position="1"/>
        <end position="48"/>
    </location>
</feature>
<feature type="compositionally biased region" description="Basic and acidic residues" evidence="1">
    <location>
        <begin position="26"/>
        <end position="40"/>
    </location>
</feature>
<proteinExistence type="predicted"/>
<protein>
    <recommendedName>
        <fullName evidence="4">Reverse transcriptase domain-containing protein</fullName>
    </recommendedName>
</protein>
<organism evidence="2 3">
    <name type="scientific">Tanacetum coccineum</name>
    <dbReference type="NCBI Taxonomy" id="301880"/>
    <lineage>
        <taxon>Eukaryota</taxon>
        <taxon>Viridiplantae</taxon>
        <taxon>Streptophyta</taxon>
        <taxon>Embryophyta</taxon>
        <taxon>Tracheophyta</taxon>
        <taxon>Spermatophyta</taxon>
        <taxon>Magnoliopsida</taxon>
        <taxon>eudicotyledons</taxon>
        <taxon>Gunneridae</taxon>
        <taxon>Pentapetalae</taxon>
        <taxon>asterids</taxon>
        <taxon>campanulids</taxon>
        <taxon>Asterales</taxon>
        <taxon>Asteraceae</taxon>
        <taxon>Asteroideae</taxon>
        <taxon>Anthemideae</taxon>
        <taxon>Anthemidinae</taxon>
        <taxon>Tanacetum</taxon>
    </lineage>
</organism>
<gene>
    <name evidence="2" type="ORF">Tco_0653034</name>
</gene>
<keyword evidence="3" id="KW-1185">Reference proteome</keyword>
<reference evidence="2" key="2">
    <citation type="submission" date="2022-01" db="EMBL/GenBank/DDBJ databases">
        <authorList>
            <person name="Yamashiro T."/>
            <person name="Shiraishi A."/>
            <person name="Satake H."/>
            <person name="Nakayama K."/>
        </authorList>
    </citation>
    <scope>NUCLEOTIDE SEQUENCE</scope>
</reference>
<dbReference type="Proteomes" id="UP001151760">
    <property type="component" value="Unassembled WGS sequence"/>
</dbReference>
<evidence type="ECO:0000313" key="3">
    <source>
        <dbReference type="Proteomes" id="UP001151760"/>
    </source>
</evidence>